<feature type="domain" description="Orn/DAP/Arg decarboxylase 2 N-terminal" evidence="11">
    <location>
        <begin position="49"/>
        <end position="277"/>
    </location>
</feature>
<dbReference type="PRINTS" id="PR01182">
    <property type="entry name" value="ORNDCRBXLASE"/>
</dbReference>
<dbReference type="GO" id="GO:0033387">
    <property type="term" value="P:putrescine biosynthetic process from arginine, via ornithine"/>
    <property type="evidence" value="ECO:0007669"/>
    <property type="project" value="TreeGrafter"/>
</dbReference>
<dbReference type="InterPro" id="IPR022644">
    <property type="entry name" value="De-COase2_N"/>
</dbReference>
<dbReference type="PROSITE" id="PS00879">
    <property type="entry name" value="ODR_DC_2_2"/>
    <property type="match status" value="1"/>
</dbReference>
<dbReference type="InterPro" id="IPR029066">
    <property type="entry name" value="PLP-binding_barrel"/>
</dbReference>
<reference evidence="12 13" key="1">
    <citation type="submission" date="2017-09" db="EMBL/GenBank/DDBJ databases">
        <title>Sphingomonas ginsenosidimutans KACC 14949, whole genome shotgun sequence.</title>
        <authorList>
            <person name="Feng G."/>
            <person name="Zhu H."/>
        </authorList>
    </citation>
    <scope>NUCLEOTIDE SEQUENCE [LARGE SCALE GENOMIC DNA]</scope>
    <source>
        <strain evidence="12 13">KACC 14949</strain>
    </source>
</reference>
<comment type="catalytic activity">
    <reaction evidence="7">
        <text>L-ornithine + H(+) = putrescine + CO2</text>
        <dbReference type="Rhea" id="RHEA:22964"/>
        <dbReference type="ChEBI" id="CHEBI:15378"/>
        <dbReference type="ChEBI" id="CHEBI:16526"/>
        <dbReference type="ChEBI" id="CHEBI:46911"/>
        <dbReference type="ChEBI" id="CHEBI:326268"/>
        <dbReference type="EC" id="4.1.1.17"/>
    </reaction>
</comment>
<evidence type="ECO:0000256" key="2">
    <source>
        <dbReference type="ARBA" id="ARBA00008872"/>
    </source>
</evidence>
<protein>
    <recommendedName>
        <fullName evidence="6">ornithine decarboxylase</fullName>
        <ecNumber evidence="6">4.1.1.17</ecNumber>
    </recommendedName>
</protein>
<dbReference type="EMBL" id="NWVD01000008">
    <property type="protein sequence ID" value="PCG08092.1"/>
    <property type="molecule type" value="Genomic_DNA"/>
</dbReference>
<dbReference type="PROSITE" id="PS00878">
    <property type="entry name" value="ODR_DC_2_1"/>
    <property type="match status" value="1"/>
</dbReference>
<evidence type="ECO:0000256" key="7">
    <source>
        <dbReference type="ARBA" id="ARBA00049127"/>
    </source>
</evidence>
<dbReference type="Pfam" id="PF00278">
    <property type="entry name" value="Orn_DAP_Arg_deC"/>
    <property type="match status" value="1"/>
</dbReference>
<sequence>MHQHHRALGLAAPSTASATSIGGAIDIAARRPVQPVTIVRPHAAARAARFFTEKFPGRSMYAVKANPSPDLIRILYDNGVTTFDVASIAEVRLVARTVPDATLCFMHPVKAEEAIAEAYFTHGVRTFSLDSMEELSKIVRATRGATDLTLCVRLRVSSEHSKLSLGAKFGVAPDEAKELLLATRQVADALGICFHVGSQAMTPNAYAEAMERVRQAIVAAAVTVDVIDVGGGFPSAYPGMVPAPLELYFETIHRAFESLPISYSAELWAEPGRALCAEYSSVVVRVERRRGEELYINDGAYGALFDAAHIGWKYPVALLREPESTVRDHPFSFWGPTCDDLDHMPGPFPLPADVTVGDYIEIGMLGAYGAAMRTAFNGFTSDETVVATDEPMVSLYLAAAPRVASNVVTL</sequence>
<gene>
    <name evidence="12" type="ORF">COA17_15245</name>
</gene>
<feature type="active site" description="Proton donor" evidence="8">
    <location>
        <position position="338"/>
    </location>
</feature>
<proteinExistence type="inferred from homology"/>
<dbReference type="FunFam" id="3.20.20.10:FF:000008">
    <property type="entry name" value="Ornithine decarboxylase"/>
    <property type="match status" value="1"/>
</dbReference>
<dbReference type="InterPro" id="IPR000183">
    <property type="entry name" value="Orn/DAP/Arg_de-COase"/>
</dbReference>
<keyword evidence="4" id="KW-0456">Lyase</keyword>
<dbReference type="InterPro" id="IPR022657">
    <property type="entry name" value="De-COase2_CS"/>
</dbReference>
<dbReference type="EC" id="4.1.1.17" evidence="6"/>
<dbReference type="InterPro" id="IPR022653">
    <property type="entry name" value="De-COase2_pyr-phos_BS"/>
</dbReference>
<organism evidence="12 13">
    <name type="scientific">Sphingomonas ginsenosidimutans</name>
    <dbReference type="NCBI Taxonomy" id="862134"/>
    <lineage>
        <taxon>Bacteria</taxon>
        <taxon>Pseudomonadati</taxon>
        <taxon>Pseudomonadota</taxon>
        <taxon>Alphaproteobacteria</taxon>
        <taxon>Sphingomonadales</taxon>
        <taxon>Sphingomonadaceae</taxon>
        <taxon>Sphingomonas</taxon>
    </lineage>
</organism>
<evidence type="ECO:0000256" key="4">
    <source>
        <dbReference type="ARBA" id="ARBA00023239"/>
    </source>
</evidence>
<comment type="caution">
    <text evidence="12">The sequence shown here is derived from an EMBL/GenBank/DDBJ whole genome shotgun (WGS) entry which is preliminary data.</text>
</comment>
<dbReference type="Proteomes" id="UP000218784">
    <property type="component" value="Unassembled WGS sequence"/>
</dbReference>
<dbReference type="CDD" id="cd00622">
    <property type="entry name" value="PLPDE_III_ODC"/>
    <property type="match status" value="1"/>
</dbReference>
<keyword evidence="13" id="KW-1185">Reference proteome</keyword>
<name>A0A2A4HT55_9SPHN</name>
<dbReference type="AlphaFoldDB" id="A0A2A4HT55"/>
<evidence type="ECO:0000256" key="6">
    <source>
        <dbReference type="ARBA" id="ARBA00034138"/>
    </source>
</evidence>
<comment type="cofactor">
    <cofactor evidence="1 8">
        <name>pyridoxal 5'-phosphate</name>
        <dbReference type="ChEBI" id="CHEBI:597326"/>
    </cofactor>
</comment>
<dbReference type="GO" id="GO:0004586">
    <property type="term" value="F:ornithine decarboxylase activity"/>
    <property type="evidence" value="ECO:0007669"/>
    <property type="project" value="UniProtKB-EC"/>
</dbReference>
<dbReference type="InterPro" id="IPR009006">
    <property type="entry name" value="Ala_racemase/Decarboxylase_C"/>
</dbReference>
<evidence type="ECO:0000259" key="10">
    <source>
        <dbReference type="Pfam" id="PF00278"/>
    </source>
</evidence>
<comment type="pathway">
    <text evidence="5">Amine and polyamine biosynthesis; putrescine biosynthesis via L-ornithine pathway; putrescine from L-ornithine: step 1/1.</text>
</comment>
<dbReference type="Gene3D" id="3.20.20.10">
    <property type="entry name" value="Alanine racemase"/>
    <property type="match status" value="1"/>
</dbReference>
<dbReference type="SUPFAM" id="SSF51419">
    <property type="entry name" value="PLP-binding barrel"/>
    <property type="match status" value="1"/>
</dbReference>
<dbReference type="Pfam" id="PF02784">
    <property type="entry name" value="Orn_Arg_deC_N"/>
    <property type="match status" value="1"/>
</dbReference>
<dbReference type="RefSeq" id="WP_096613601.1">
    <property type="nucleotide sequence ID" value="NZ_NWVD01000008.1"/>
</dbReference>
<evidence type="ECO:0000256" key="8">
    <source>
        <dbReference type="PIRSR" id="PIRSR600183-50"/>
    </source>
</evidence>
<dbReference type="Gene3D" id="2.40.37.10">
    <property type="entry name" value="Lyase, Ornithine Decarboxylase, Chain A, domain 1"/>
    <property type="match status" value="1"/>
</dbReference>
<dbReference type="PANTHER" id="PTHR11482">
    <property type="entry name" value="ARGININE/DIAMINOPIMELATE/ORNITHINE DECARBOXYLASE"/>
    <property type="match status" value="1"/>
</dbReference>
<dbReference type="GO" id="GO:0005737">
    <property type="term" value="C:cytoplasm"/>
    <property type="evidence" value="ECO:0007669"/>
    <property type="project" value="TreeGrafter"/>
</dbReference>
<evidence type="ECO:0000259" key="11">
    <source>
        <dbReference type="Pfam" id="PF02784"/>
    </source>
</evidence>
<dbReference type="PRINTS" id="PR01179">
    <property type="entry name" value="ODADCRBXLASE"/>
</dbReference>
<evidence type="ECO:0000256" key="1">
    <source>
        <dbReference type="ARBA" id="ARBA00001933"/>
    </source>
</evidence>
<dbReference type="PANTHER" id="PTHR11482:SF6">
    <property type="entry name" value="ORNITHINE DECARBOXYLASE 1-RELATED"/>
    <property type="match status" value="1"/>
</dbReference>
<feature type="modified residue" description="N6-(pyridoxal phosphate)lysine" evidence="8">
    <location>
        <position position="64"/>
    </location>
</feature>
<evidence type="ECO:0000256" key="3">
    <source>
        <dbReference type="ARBA" id="ARBA00022898"/>
    </source>
</evidence>
<comment type="similarity">
    <text evidence="2 9">Belongs to the Orn/Lys/Arg decarboxylase class-II family.</text>
</comment>
<dbReference type="SUPFAM" id="SSF50621">
    <property type="entry name" value="Alanine racemase C-terminal domain-like"/>
    <property type="match status" value="1"/>
</dbReference>
<evidence type="ECO:0000256" key="5">
    <source>
        <dbReference type="ARBA" id="ARBA00034115"/>
    </source>
</evidence>
<dbReference type="InterPro" id="IPR002433">
    <property type="entry name" value="Orn_de-COase"/>
</dbReference>
<evidence type="ECO:0000256" key="9">
    <source>
        <dbReference type="RuleBase" id="RU003737"/>
    </source>
</evidence>
<dbReference type="InterPro" id="IPR022643">
    <property type="entry name" value="De-COase2_C"/>
</dbReference>
<evidence type="ECO:0000313" key="13">
    <source>
        <dbReference type="Proteomes" id="UP000218784"/>
    </source>
</evidence>
<feature type="domain" description="Orn/DAP/Arg decarboxylase 2 C-terminal" evidence="10">
    <location>
        <begin position="282"/>
        <end position="362"/>
    </location>
</feature>
<keyword evidence="3 8" id="KW-0663">Pyridoxal phosphate</keyword>
<evidence type="ECO:0000313" key="12">
    <source>
        <dbReference type="EMBL" id="PCG08092.1"/>
    </source>
</evidence>
<accession>A0A2A4HT55</accession>